<keyword evidence="5" id="KW-0238">DNA-binding</keyword>
<dbReference type="InterPro" id="IPR013088">
    <property type="entry name" value="Znf_NHR/GATA"/>
</dbReference>
<dbReference type="InterPro" id="IPR035500">
    <property type="entry name" value="NHR-like_dom_sf"/>
</dbReference>
<dbReference type="Pfam" id="PF00104">
    <property type="entry name" value="Hormone_recep"/>
    <property type="match status" value="1"/>
</dbReference>
<gene>
    <name evidence="11" type="primary">Cnig_chr_V.g17490</name>
    <name evidence="11" type="ORF">B9Z55_017490</name>
</gene>
<dbReference type="SUPFAM" id="SSF48508">
    <property type="entry name" value="Nuclear receptor ligand-binding domain"/>
    <property type="match status" value="1"/>
</dbReference>
<evidence type="ECO:0000256" key="6">
    <source>
        <dbReference type="ARBA" id="ARBA00023163"/>
    </source>
</evidence>
<dbReference type="EMBL" id="PDUG01000005">
    <property type="protein sequence ID" value="PIC23987.1"/>
    <property type="molecule type" value="Genomic_DNA"/>
</dbReference>
<keyword evidence="2" id="KW-0863">Zinc-finger</keyword>
<dbReference type="OrthoDB" id="5796629at2759"/>
<dbReference type="PANTHER" id="PTHR46587:SF1">
    <property type="entry name" value="NUCLEAR HORMONE RECEPTOR FAMILY-RELATED"/>
    <property type="match status" value="1"/>
</dbReference>
<dbReference type="STRING" id="1611254.A0A2G5T9T2"/>
<dbReference type="PROSITE" id="PS51843">
    <property type="entry name" value="NR_LBD"/>
    <property type="match status" value="1"/>
</dbReference>
<dbReference type="Gene3D" id="3.30.50.10">
    <property type="entry name" value="Erythroid Transcription Factor GATA-1, subunit A"/>
    <property type="match status" value="1"/>
</dbReference>
<keyword evidence="1" id="KW-0479">Metal-binding</keyword>
<dbReference type="GO" id="GO:0043565">
    <property type="term" value="F:sequence-specific DNA binding"/>
    <property type="evidence" value="ECO:0007669"/>
    <property type="project" value="InterPro"/>
</dbReference>
<evidence type="ECO:0000256" key="7">
    <source>
        <dbReference type="ARBA" id="ARBA00023170"/>
    </source>
</evidence>
<keyword evidence="4" id="KW-0805">Transcription regulation</keyword>
<evidence type="ECO:0000259" key="9">
    <source>
        <dbReference type="PROSITE" id="PS51030"/>
    </source>
</evidence>
<feature type="domain" description="Nuclear receptor" evidence="9">
    <location>
        <begin position="1"/>
        <end position="74"/>
    </location>
</feature>
<sequence length="327" mass="37565">MPPCPVCSFSSEKKPVNGKVCYKCKLFFYRISKKRNVPVCKGNHKDFPDDTRFCQGCRFEKCLNAGMIYKGIEKPLDLPDSDTPAPIPKLQDLLNIQNNQWALHEKYAQCRTFPEPAGSFKIDEKLYRRADQSDINLCLHIGFRNANNWANLFESFKTLKSRDKKSVMGEFGIAFLLVDQAYKSASITDCKSFWFLPNHTFLCSESQERNQSKFVNSLIQSLKVPFSNLQIDDVECVILKALLLFSPSFPRHPKIQQSSGIVQKFMSHLMSYSVEKCPENGEIRFGEVILLLSSIRCAVKSFYNQTRQCGNFNIDSFDNFLRNCFLT</sequence>
<evidence type="ECO:0000256" key="5">
    <source>
        <dbReference type="ARBA" id="ARBA00023125"/>
    </source>
</evidence>
<evidence type="ECO:0000259" key="10">
    <source>
        <dbReference type="PROSITE" id="PS51843"/>
    </source>
</evidence>
<keyword evidence="3" id="KW-0862">Zinc</keyword>
<accession>A0A2G5T9T2</accession>
<evidence type="ECO:0000256" key="8">
    <source>
        <dbReference type="ARBA" id="ARBA00023242"/>
    </source>
</evidence>
<dbReference type="Proteomes" id="UP000230233">
    <property type="component" value="Chromosome V"/>
</dbReference>
<proteinExistence type="predicted"/>
<feature type="domain" description="NR LBD" evidence="10">
    <location>
        <begin position="97"/>
        <end position="327"/>
    </location>
</feature>
<keyword evidence="12" id="KW-1185">Reference proteome</keyword>
<dbReference type="GO" id="GO:0008270">
    <property type="term" value="F:zinc ion binding"/>
    <property type="evidence" value="ECO:0007669"/>
    <property type="project" value="UniProtKB-KW"/>
</dbReference>
<evidence type="ECO:0000313" key="12">
    <source>
        <dbReference type="Proteomes" id="UP000230233"/>
    </source>
</evidence>
<evidence type="ECO:0000256" key="1">
    <source>
        <dbReference type="ARBA" id="ARBA00022723"/>
    </source>
</evidence>
<reference evidence="12" key="1">
    <citation type="submission" date="2017-10" db="EMBL/GenBank/DDBJ databases">
        <title>Rapid genome shrinkage in a self-fertile nematode reveals novel sperm competition proteins.</title>
        <authorList>
            <person name="Yin D."/>
            <person name="Schwarz E.M."/>
            <person name="Thomas C.G."/>
            <person name="Felde R.L."/>
            <person name="Korf I.F."/>
            <person name="Cutter A.D."/>
            <person name="Schartner C.M."/>
            <person name="Ralston E.J."/>
            <person name="Meyer B.J."/>
            <person name="Haag E.S."/>
        </authorList>
    </citation>
    <scope>NUCLEOTIDE SEQUENCE [LARGE SCALE GENOMIC DNA]</scope>
    <source>
        <strain evidence="12">JU1422</strain>
    </source>
</reference>
<dbReference type="Pfam" id="PF00105">
    <property type="entry name" value="zf-C4"/>
    <property type="match status" value="1"/>
</dbReference>
<dbReference type="SMART" id="SM00430">
    <property type="entry name" value="HOLI"/>
    <property type="match status" value="1"/>
</dbReference>
<dbReference type="PANTHER" id="PTHR46587">
    <property type="entry name" value="NUCLEAR HORMONE RECEPTOR FAMILY"/>
    <property type="match status" value="1"/>
</dbReference>
<evidence type="ECO:0000256" key="3">
    <source>
        <dbReference type="ARBA" id="ARBA00022833"/>
    </source>
</evidence>
<evidence type="ECO:0000313" key="11">
    <source>
        <dbReference type="EMBL" id="PIC23987.1"/>
    </source>
</evidence>
<dbReference type="InterPro" id="IPR000536">
    <property type="entry name" value="Nucl_hrmn_rcpt_lig-bd"/>
</dbReference>
<dbReference type="AlphaFoldDB" id="A0A2G5T9T2"/>
<comment type="caution">
    <text evidence="11">The sequence shown here is derived from an EMBL/GenBank/DDBJ whole genome shotgun (WGS) entry which is preliminary data.</text>
</comment>
<keyword evidence="6" id="KW-0804">Transcription</keyword>
<dbReference type="SUPFAM" id="SSF57716">
    <property type="entry name" value="Glucocorticoid receptor-like (DNA-binding domain)"/>
    <property type="match status" value="1"/>
</dbReference>
<organism evidence="11 12">
    <name type="scientific">Caenorhabditis nigoni</name>
    <dbReference type="NCBI Taxonomy" id="1611254"/>
    <lineage>
        <taxon>Eukaryota</taxon>
        <taxon>Metazoa</taxon>
        <taxon>Ecdysozoa</taxon>
        <taxon>Nematoda</taxon>
        <taxon>Chromadorea</taxon>
        <taxon>Rhabditida</taxon>
        <taxon>Rhabditina</taxon>
        <taxon>Rhabditomorpha</taxon>
        <taxon>Rhabditoidea</taxon>
        <taxon>Rhabditidae</taxon>
        <taxon>Peloderinae</taxon>
        <taxon>Caenorhabditis</taxon>
    </lineage>
</organism>
<dbReference type="Gene3D" id="1.10.565.10">
    <property type="entry name" value="Retinoid X Receptor"/>
    <property type="match status" value="1"/>
</dbReference>
<dbReference type="PROSITE" id="PS51030">
    <property type="entry name" value="NUCLEAR_REC_DBD_2"/>
    <property type="match status" value="1"/>
</dbReference>
<evidence type="ECO:0008006" key="13">
    <source>
        <dbReference type="Google" id="ProtNLM"/>
    </source>
</evidence>
<dbReference type="GO" id="GO:0003700">
    <property type="term" value="F:DNA-binding transcription factor activity"/>
    <property type="evidence" value="ECO:0007669"/>
    <property type="project" value="InterPro"/>
</dbReference>
<dbReference type="InterPro" id="IPR001628">
    <property type="entry name" value="Znf_hrmn_rcpt"/>
</dbReference>
<evidence type="ECO:0000256" key="4">
    <source>
        <dbReference type="ARBA" id="ARBA00023015"/>
    </source>
</evidence>
<name>A0A2G5T9T2_9PELO</name>
<evidence type="ECO:0000256" key="2">
    <source>
        <dbReference type="ARBA" id="ARBA00022771"/>
    </source>
</evidence>
<protein>
    <recommendedName>
        <fullName evidence="13">NR LBD domain-containing protein</fullName>
    </recommendedName>
</protein>
<keyword evidence="8" id="KW-0539">Nucleus</keyword>
<keyword evidence="7" id="KW-0675">Receptor</keyword>
<dbReference type="SMART" id="SM00399">
    <property type="entry name" value="ZnF_C4"/>
    <property type="match status" value="1"/>
</dbReference>